<sequence>MMAIEGRGSAPGRLDFLGGVSDYSGSLVLEAAIQLETRISIKPCPPRDRNTGGVLLVAGNDDDDTNEEVQSCKNDTTIEKSSSKECCSTGRSNDGMMNRNTKTTTTRTLSARSAQFPKDGEVRFDMDELESRASEGLDRVRLLLSSSNAPKWANYVFGAFVAYCRDVAKRYPQESLTVTVDSDVPLGEGVSSSASVEVAVCRALRDYYYEGEGVDYDDDEDPLRVARVCQSAENEVCGAPCGIMDQIACLLGQHGQLLPIDCGTVATLPPAYLPEDALVVGFPTKVRHHHAGVNTPYQRARTATAMGCKIAMGVVPEIRSLADVSRLVTPWVYERHVRGLLPETLGGRKFLDAHGDVAEVDTLSQVDPEEDYPVGACLEFASKATFYANLALSLLEGAAFSDAESRHRVLTRIGELMLLQNESYNKMGLEHCVTDTIIDLLMSFGPKAGIYGARASGGGSGGTICVLCNEEALPVLEGIAAEYKTTLIL</sequence>
<feature type="domain" description="GHMP kinase C-terminal" evidence="5">
    <location>
        <begin position="412"/>
        <end position="473"/>
    </location>
</feature>
<dbReference type="PRINTS" id="PR00959">
    <property type="entry name" value="MEVGALKINASE"/>
</dbReference>
<dbReference type="InterPro" id="IPR014721">
    <property type="entry name" value="Ribsml_uS5_D2-typ_fold_subgr"/>
</dbReference>
<dbReference type="EMBL" id="CP151505">
    <property type="protein sequence ID" value="WZN62421.1"/>
    <property type="molecule type" value="Genomic_DNA"/>
</dbReference>
<evidence type="ECO:0000256" key="3">
    <source>
        <dbReference type="SAM" id="MobiDB-lite"/>
    </source>
</evidence>
<dbReference type="Pfam" id="PF00288">
    <property type="entry name" value="GHMP_kinases_N"/>
    <property type="match status" value="1"/>
</dbReference>
<dbReference type="GO" id="GO:0004335">
    <property type="term" value="F:galactokinase activity"/>
    <property type="evidence" value="ECO:0007669"/>
    <property type="project" value="TreeGrafter"/>
</dbReference>
<dbReference type="InterPro" id="IPR013750">
    <property type="entry name" value="GHMP_kinase_C_dom"/>
</dbReference>
<dbReference type="SUPFAM" id="SSF54211">
    <property type="entry name" value="Ribosomal protein S5 domain 2-like"/>
    <property type="match status" value="1"/>
</dbReference>
<dbReference type="Gene3D" id="3.30.70.890">
    <property type="entry name" value="GHMP kinase, C-terminal domain"/>
    <property type="match status" value="1"/>
</dbReference>
<reference evidence="7 8" key="1">
    <citation type="submission" date="2024-03" db="EMBL/GenBank/DDBJ databases">
        <title>Complete genome sequence of the green alga Chloropicon roscoffensis RCC1871.</title>
        <authorList>
            <person name="Lemieux C."/>
            <person name="Pombert J.-F."/>
            <person name="Otis C."/>
            <person name="Turmel M."/>
        </authorList>
    </citation>
    <scope>NUCLEOTIDE SEQUENCE [LARGE SCALE GENOMIC DNA]</scope>
    <source>
        <strain evidence="7 8">RCC1871</strain>
    </source>
</reference>
<dbReference type="Pfam" id="PF08544">
    <property type="entry name" value="GHMP_kinases_C"/>
    <property type="match status" value="1"/>
</dbReference>
<evidence type="ECO:0000259" key="6">
    <source>
        <dbReference type="Pfam" id="PF10509"/>
    </source>
</evidence>
<gene>
    <name evidence="7" type="ORF">HKI87_05g39580</name>
</gene>
<evidence type="ECO:0000259" key="4">
    <source>
        <dbReference type="Pfam" id="PF00288"/>
    </source>
</evidence>
<evidence type="ECO:0000259" key="5">
    <source>
        <dbReference type="Pfam" id="PF08544"/>
    </source>
</evidence>
<dbReference type="InterPro" id="IPR019539">
    <property type="entry name" value="GalKase_N"/>
</dbReference>
<dbReference type="GO" id="GO:0005524">
    <property type="term" value="F:ATP binding"/>
    <property type="evidence" value="ECO:0007669"/>
    <property type="project" value="UniProtKB-KW"/>
</dbReference>
<dbReference type="InterPro" id="IPR006204">
    <property type="entry name" value="GHMP_kinase_N_dom"/>
</dbReference>
<protein>
    <submittedName>
        <fullName evidence="7">Mevalonate/galactokinase</fullName>
    </submittedName>
</protein>
<dbReference type="InterPro" id="IPR006206">
    <property type="entry name" value="Mevalonate/galactokinase"/>
</dbReference>
<dbReference type="InterPro" id="IPR036554">
    <property type="entry name" value="GHMP_kinase_C_sf"/>
</dbReference>
<dbReference type="Proteomes" id="UP001472866">
    <property type="component" value="Chromosome 05"/>
</dbReference>
<dbReference type="SUPFAM" id="SSF55060">
    <property type="entry name" value="GHMP Kinase, C-terminal domain"/>
    <property type="match status" value="1"/>
</dbReference>
<dbReference type="PANTHER" id="PTHR10457">
    <property type="entry name" value="MEVALONATE KINASE/GALACTOKINASE"/>
    <property type="match status" value="1"/>
</dbReference>
<dbReference type="GO" id="GO:0005829">
    <property type="term" value="C:cytosol"/>
    <property type="evidence" value="ECO:0007669"/>
    <property type="project" value="TreeGrafter"/>
</dbReference>
<evidence type="ECO:0000313" key="7">
    <source>
        <dbReference type="EMBL" id="WZN62421.1"/>
    </source>
</evidence>
<keyword evidence="1" id="KW-0547">Nucleotide-binding</keyword>
<evidence type="ECO:0000256" key="2">
    <source>
        <dbReference type="ARBA" id="ARBA00022840"/>
    </source>
</evidence>
<accession>A0AAX4P8S3</accession>
<dbReference type="InterPro" id="IPR020568">
    <property type="entry name" value="Ribosomal_Su5_D2-typ_SF"/>
</dbReference>
<organism evidence="7 8">
    <name type="scientific">Chloropicon roscoffensis</name>
    <dbReference type="NCBI Taxonomy" id="1461544"/>
    <lineage>
        <taxon>Eukaryota</taxon>
        <taxon>Viridiplantae</taxon>
        <taxon>Chlorophyta</taxon>
        <taxon>Chloropicophyceae</taxon>
        <taxon>Chloropicales</taxon>
        <taxon>Chloropicaceae</taxon>
        <taxon>Chloropicon</taxon>
    </lineage>
</organism>
<evidence type="ECO:0000256" key="1">
    <source>
        <dbReference type="ARBA" id="ARBA00022741"/>
    </source>
</evidence>
<dbReference type="GO" id="GO:0006012">
    <property type="term" value="P:galactose metabolic process"/>
    <property type="evidence" value="ECO:0007669"/>
    <property type="project" value="TreeGrafter"/>
</dbReference>
<name>A0AAX4P8S3_9CHLO</name>
<feature type="domain" description="GHMP kinase N-terminal" evidence="4">
    <location>
        <begin position="154"/>
        <end position="253"/>
    </location>
</feature>
<dbReference type="PIRSF" id="PIRSF000530">
    <property type="entry name" value="Galactokinase"/>
    <property type="match status" value="1"/>
</dbReference>
<dbReference type="Pfam" id="PF10509">
    <property type="entry name" value="GalKase_gal_bdg"/>
    <property type="match status" value="1"/>
</dbReference>
<keyword evidence="2" id="KW-0067">ATP-binding</keyword>
<evidence type="ECO:0000313" key="8">
    <source>
        <dbReference type="Proteomes" id="UP001472866"/>
    </source>
</evidence>
<feature type="domain" description="Galactokinase N-terminal" evidence="6">
    <location>
        <begin position="9"/>
        <end position="43"/>
    </location>
</feature>
<proteinExistence type="predicted"/>
<dbReference type="AlphaFoldDB" id="A0AAX4P8S3"/>
<dbReference type="Gene3D" id="3.30.230.10">
    <property type="match status" value="1"/>
</dbReference>
<dbReference type="PANTHER" id="PTHR10457:SF35">
    <property type="entry name" value="L-ARABINOKINASE"/>
    <property type="match status" value="1"/>
</dbReference>
<keyword evidence="8" id="KW-1185">Reference proteome</keyword>
<feature type="region of interest" description="Disordered" evidence="3">
    <location>
        <begin position="84"/>
        <end position="103"/>
    </location>
</feature>